<dbReference type="WBParaSite" id="jg15077">
    <property type="protein sequence ID" value="jg15077"/>
    <property type="gene ID" value="jg15077"/>
</dbReference>
<evidence type="ECO:0000313" key="1">
    <source>
        <dbReference type="Proteomes" id="UP000887574"/>
    </source>
</evidence>
<keyword evidence="1" id="KW-1185">Reference proteome</keyword>
<protein>
    <submittedName>
        <fullName evidence="2">Uncharacterized protein</fullName>
    </submittedName>
</protein>
<organism evidence="1 2">
    <name type="scientific">Ditylenchus dipsaci</name>
    <dbReference type="NCBI Taxonomy" id="166011"/>
    <lineage>
        <taxon>Eukaryota</taxon>
        <taxon>Metazoa</taxon>
        <taxon>Ecdysozoa</taxon>
        <taxon>Nematoda</taxon>
        <taxon>Chromadorea</taxon>
        <taxon>Rhabditida</taxon>
        <taxon>Tylenchina</taxon>
        <taxon>Tylenchomorpha</taxon>
        <taxon>Sphaerularioidea</taxon>
        <taxon>Anguinidae</taxon>
        <taxon>Anguininae</taxon>
        <taxon>Ditylenchus</taxon>
    </lineage>
</organism>
<sequence length="130" mass="15123">MNMAAKPDEGQQPTNEQLFFIDTSESLEKRKDAYSECDINILNLFEKYLRDHNPYAKAYMMMSEIEKEEEILAIERGEQPKELKMVFNTENKDIKRYNTPTSNEVAAVFICDADGSIPQANIVVHEREKR</sequence>
<proteinExistence type="predicted"/>
<reference evidence="2" key="1">
    <citation type="submission" date="2022-11" db="UniProtKB">
        <authorList>
            <consortium name="WormBaseParasite"/>
        </authorList>
    </citation>
    <scope>IDENTIFICATION</scope>
</reference>
<dbReference type="PANTHER" id="PTHR45786:SF74">
    <property type="entry name" value="ATP-DEPENDENT DNA HELICASE"/>
    <property type="match status" value="1"/>
</dbReference>
<dbReference type="AlphaFoldDB" id="A0A915D3P8"/>
<dbReference type="Proteomes" id="UP000887574">
    <property type="component" value="Unplaced"/>
</dbReference>
<accession>A0A915D3P8</accession>
<evidence type="ECO:0000313" key="2">
    <source>
        <dbReference type="WBParaSite" id="jg15077"/>
    </source>
</evidence>
<name>A0A915D3P8_9BILA</name>
<dbReference type="PANTHER" id="PTHR45786">
    <property type="entry name" value="DNA BINDING PROTEIN-LIKE"/>
    <property type="match status" value="1"/>
</dbReference>